<reference evidence="3" key="1">
    <citation type="journal article" date="2019" name="Int. J. Syst. Evol. Microbiol.">
        <title>The Global Catalogue of Microorganisms (GCM) 10K type strain sequencing project: providing services to taxonomists for standard genome sequencing and annotation.</title>
        <authorList>
            <consortium name="The Broad Institute Genomics Platform"/>
            <consortium name="The Broad Institute Genome Sequencing Center for Infectious Disease"/>
            <person name="Wu L."/>
            <person name="Ma J."/>
        </authorList>
    </citation>
    <scope>NUCLEOTIDE SEQUENCE [LARGE SCALE GENOMIC DNA]</scope>
    <source>
        <strain evidence="3">JCM 16908</strain>
    </source>
</reference>
<feature type="region of interest" description="Disordered" evidence="1">
    <location>
        <begin position="1"/>
        <end position="24"/>
    </location>
</feature>
<accession>A0ABP7HNM4</accession>
<sequence>MFPRGSLRPPFDPPIEGQAPRAPRYRRNIRTAIEDGWTDDTHAEDLGEPRTLEPKITNAGLWCYEPIVHAPFWEAWIDVIIDDAWEPDEPVSRPGANRVTFGCRVGPVEGQPAPVCSLVTGAEAAPDTPFYGRKLTRDEALRHPWVSDYWETIDHILENDTTVKQHLYGTTAESGA</sequence>
<evidence type="ECO:0000313" key="3">
    <source>
        <dbReference type="Proteomes" id="UP001500888"/>
    </source>
</evidence>
<dbReference type="EMBL" id="BAAAZR010000002">
    <property type="protein sequence ID" value="GAA3795453.1"/>
    <property type="molecule type" value="Genomic_DNA"/>
</dbReference>
<dbReference type="Proteomes" id="UP001500888">
    <property type="component" value="Unassembled WGS sequence"/>
</dbReference>
<protein>
    <submittedName>
        <fullName evidence="2">Uncharacterized protein</fullName>
    </submittedName>
</protein>
<proteinExistence type="predicted"/>
<comment type="caution">
    <text evidence="2">The sequence shown here is derived from an EMBL/GenBank/DDBJ whole genome shotgun (WGS) entry which is preliminary data.</text>
</comment>
<evidence type="ECO:0000256" key="1">
    <source>
        <dbReference type="SAM" id="MobiDB-lite"/>
    </source>
</evidence>
<keyword evidence="3" id="KW-1185">Reference proteome</keyword>
<gene>
    <name evidence="2" type="ORF">GCM10022226_13520</name>
</gene>
<name>A0ABP7HNM4_9ACTN</name>
<organism evidence="2 3">
    <name type="scientific">Sphaerisporangium flaviroseum</name>
    <dbReference type="NCBI Taxonomy" id="509199"/>
    <lineage>
        <taxon>Bacteria</taxon>
        <taxon>Bacillati</taxon>
        <taxon>Actinomycetota</taxon>
        <taxon>Actinomycetes</taxon>
        <taxon>Streptosporangiales</taxon>
        <taxon>Streptosporangiaceae</taxon>
        <taxon>Sphaerisporangium</taxon>
    </lineage>
</organism>
<evidence type="ECO:0000313" key="2">
    <source>
        <dbReference type="EMBL" id="GAA3795453.1"/>
    </source>
</evidence>